<feature type="non-terminal residue" evidence="1">
    <location>
        <position position="140"/>
    </location>
</feature>
<reference evidence="1" key="1">
    <citation type="journal article" date="2019" name="Sci. Rep.">
        <title>Draft genome of Tanacetum cinerariifolium, the natural source of mosquito coil.</title>
        <authorList>
            <person name="Yamashiro T."/>
            <person name="Shiraishi A."/>
            <person name="Satake H."/>
            <person name="Nakayama K."/>
        </authorList>
    </citation>
    <scope>NUCLEOTIDE SEQUENCE</scope>
</reference>
<accession>A0A699WIF9</accession>
<protein>
    <submittedName>
        <fullName evidence="1">Retrotransposon protein, putative, Ty3-gypsy subclass</fullName>
    </submittedName>
</protein>
<proteinExistence type="predicted"/>
<gene>
    <name evidence="1" type="ORF">Tci_917445</name>
</gene>
<comment type="caution">
    <text evidence="1">The sequence shown here is derived from an EMBL/GenBank/DDBJ whole genome shotgun (WGS) entry which is preliminary data.</text>
</comment>
<dbReference type="AlphaFoldDB" id="A0A699WIF9"/>
<dbReference type="EMBL" id="BKCJ011649300">
    <property type="protein sequence ID" value="GFD45476.1"/>
    <property type="molecule type" value="Genomic_DNA"/>
</dbReference>
<evidence type="ECO:0000313" key="1">
    <source>
        <dbReference type="EMBL" id="GFD45476.1"/>
    </source>
</evidence>
<organism evidence="1">
    <name type="scientific">Tanacetum cinerariifolium</name>
    <name type="common">Dalmatian daisy</name>
    <name type="synonym">Chrysanthemum cinerariifolium</name>
    <dbReference type="NCBI Taxonomy" id="118510"/>
    <lineage>
        <taxon>Eukaryota</taxon>
        <taxon>Viridiplantae</taxon>
        <taxon>Streptophyta</taxon>
        <taxon>Embryophyta</taxon>
        <taxon>Tracheophyta</taxon>
        <taxon>Spermatophyta</taxon>
        <taxon>Magnoliopsida</taxon>
        <taxon>eudicotyledons</taxon>
        <taxon>Gunneridae</taxon>
        <taxon>Pentapetalae</taxon>
        <taxon>asterids</taxon>
        <taxon>campanulids</taxon>
        <taxon>Asterales</taxon>
        <taxon>Asteraceae</taxon>
        <taxon>Asteroideae</taxon>
        <taxon>Anthemideae</taxon>
        <taxon>Anthemidinae</taxon>
        <taxon>Tanacetum</taxon>
    </lineage>
</organism>
<name>A0A699WIF9_TANCI</name>
<feature type="non-terminal residue" evidence="1">
    <location>
        <position position="1"/>
    </location>
</feature>
<sequence length="140" mass="16187">LLKDYDPKILYHPCKANVVADALSKKSGMIAGIKVEEEIIRDLERLDIEIYVRGQHGYWASLRIEPELISRIKEAQKEDSEIWTIVENLDKQVEFHLDNDNVLWQDTRLVVPNDVSLREALLTEAHSSPFFVHPGSTKMY</sequence>